<evidence type="ECO:0000259" key="1">
    <source>
        <dbReference type="Pfam" id="PF13503"/>
    </source>
</evidence>
<accession>A0A5B8RGP2</accession>
<gene>
    <name evidence="2" type="ORF">KBTEX_03550</name>
</gene>
<reference evidence="2" key="1">
    <citation type="submission" date="2019-06" db="EMBL/GenBank/DDBJ databases">
        <authorList>
            <person name="Murdoch R.W."/>
            <person name="Fathepure B."/>
        </authorList>
    </citation>
    <scope>NUCLEOTIDE SEQUENCE</scope>
</reference>
<dbReference type="InterPro" id="IPR025391">
    <property type="entry name" value="DUF4123"/>
</dbReference>
<protein>
    <recommendedName>
        <fullName evidence="1">DUF4123 domain-containing protein</fullName>
    </recommendedName>
</protein>
<dbReference type="Pfam" id="PF13503">
    <property type="entry name" value="DUF4123"/>
    <property type="match status" value="1"/>
</dbReference>
<organism evidence="2">
    <name type="scientific">uncultured organism</name>
    <dbReference type="NCBI Taxonomy" id="155900"/>
    <lineage>
        <taxon>unclassified sequences</taxon>
        <taxon>environmental samples</taxon>
    </lineage>
</organism>
<dbReference type="AlphaFoldDB" id="A0A5B8RGP2"/>
<dbReference type="EMBL" id="MN079214">
    <property type="protein sequence ID" value="QEA07203.1"/>
    <property type="molecule type" value="Genomic_DNA"/>
</dbReference>
<evidence type="ECO:0000313" key="2">
    <source>
        <dbReference type="EMBL" id="QEA07203.1"/>
    </source>
</evidence>
<name>A0A5B8RGP2_9ZZZZ</name>
<feature type="domain" description="DUF4123" evidence="1">
    <location>
        <begin position="96"/>
        <end position="151"/>
    </location>
</feature>
<proteinExistence type="predicted"/>
<sequence length="298" mass="32885">MPVAGDAVQPVNGLDALLCALEAGQHVHGLTDPSAGPGDAARGSDQRSARIANRFVDVPATQQLRIQRLPDDPVAVRRAVSEALADLPVSPVMPRAVCGWLVASVRPEAIAGYLGRQLAQRTSDGRHALLRFHDPRILARLVDILTPRQLSILLGPVDGWYFPDHTGRVIRISPHEPLRSLGRLTLSESQWGAIRRIARLNRCIEFLEQDAERQKLENEPAVIDRLIEQAAGFGLSGGREIIEFVAHGVRVHPEFHRHPRMRSLLNECGGKRSYSVLVKRLGAADWQAIREDMEVEAT</sequence>